<dbReference type="KEGG" id="vg:62682560"/>
<dbReference type="RefSeq" id="YP_009999924.1">
    <property type="nucleotide sequence ID" value="NC_053010.1"/>
</dbReference>
<organism evidence="1 2">
    <name type="scientific">Providencia phage vB_PreS-Stilesk</name>
    <dbReference type="NCBI Taxonomy" id="2761110"/>
    <lineage>
        <taxon>Viruses</taxon>
        <taxon>Duplodnaviria</taxon>
        <taxon>Heunggongvirae</taxon>
        <taxon>Uroviricota</taxon>
        <taxon>Caudoviricetes</taxon>
        <taxon>Casjensviridae</taxon>
        <taxon>Redjacvirus</taxon>
        <taxon>Redjacvirus stilesk</taxon>
    </lineage>
</organism>
<dbReference type="EMBL" id="MT675125">
    <property type="protein sequence ID" value="QMV30038.1"/>
    <property type="molecule type" value="Genomic_DNA"/>
</dbReference>
<dbReference type="GeneID" id="62682560"/>
<keyword evidence="2" id="KW-1185">Reference proteome</keyword>
<dbReference type="Proteomes" id="UP000515765">
    <property type="component" value="Segment"/>
</dbReference>
<sequence length="304" mass="34689">MRDLEKSISICGVNGRMTSYLARDKSKGLFRHQRIVTESRLIEAGEYKGMRIKAELRFDDECGNGHNSFAITGEIVNPRKRGDNAIECCGCIHDEIAEHFPELAHLIKWHLCSTESPVHYVANTCYHASDRDHNGRAKGDPETTIERLQFADFPITFTPKKVLKEFLKGKEGKEINDFELLVTPVPHKDKGTNNYQFDDKYTFAGCNDVSWTYAPFDSIVEAEEFAQAIKQGYSFKKIVTKYATGKERNFEAARSCGVWPDATDEQLSLPREELEKELMARLPALIQKMKDEITGAGFDWEYKE</sequence>
<reference evidence="2" key="1">
    <citation type="submission" date="2020-06" db="EMBL/GenBank/DDBJ databases">
        <title>Complete genome sequences of Providencia rettgeri bacteriophages PibeRecoleta, Stilesk and PatoteraRojo.</title>
        <authorList>
            <person name="Batinovic S."/>
            <person name="Chan H.T."/>
            <person name="Stiles J."/>
            <person name="Petrovski S."/>
        </authorList>
    </citation>
    <scope>NUCLEOTIDE SEQUENCE [LARGE SCALE GENOMIC DNA]</scope>
</reference>
<protein>
    <submittedName>
        <fullName evidence="1">Uncharacterized protein</fullName>
    </submittedName>
</protein>
<evidence type="ECO:0000313" key="1">
    <source>
        <dbReference type="EMBL" id="QMV30038.1"/>
    </source>
</evidence>
<name>A0A7G5B165_9CAUD</name>
<evidence type="ECO:0000313" key="2">
    <source>
        <dbReference type="Proteomes" id="UP000515765"/>
    </source>
</evidence>
<proteinExistence type="predicted"/>
<accession>A0A7G5B165</accession>